<dbReference type="AlphaFoldDB" id="A0A1E5KYI7"/>
<accession>A0A1E5KYI7</accession>
<dbReference type="Gene3D" id="3.40.50.1820">
    <property type="entry name" value="alpha/beta hydrolase"/>
    <property type="match status" value="1"/>
</dbReference>
<dbReference type="RefSeq" id="WP_069697907.1">
    <property type="nucleotide sequence ID" value="NZ_JAGGMA010000002.1"/>
</dbReference>
<protein>
    <submittedName>
        <fullName evidence="1">Triacylglycerol lipase</fullName>
    </submittedName>
</protein>
<dbReference type="Proteomes" id="UP000095256">
    <property type="component" value="Unassembled WGS sequence"/>
</dbReference>
<dbReference type="STRING" id="762845.BCR26_01375"/>
<dbReference type="ESTHER" id="9ente-a0a1e5kyi7">
    <property type="family name" value="T7SS-TslA"/>
</dbReference>
<evidence type="ECO:0000313" key="2">
    <source>
        <dbReference type="Proteomes" id="UP000095256"/>
    </source>
</evidence>
<organism evidence="1 2">
    <name type="scientific">Enterococcus rivorum</name>
    <dbReference type="NCBI Taxonomy" id="762845"/>
    <lineage>
        <taxon>Bacteria</taxon>
        <taxon>Bacillati</taxon>
        <taxon>Bacillota</taxon>
        <taxon>Bacilli</taxon>
        <taxon>Lactobacillales</taxon>
        <taxon>Enterococcaceae</taxon>
        <taxon>Enterococcus</taxon>
    </lineage>
</organism>
<dbReference type="SUPFAM" id="SSF53474">
    <property type="entry name" value="alpha/beta-Hydrolases"/>
    <property type="match status" value="1"/>
</dbReference>
<evidence type="ECO:0000313" key="1">
    <source>
        <dbReference type="EMBL" id="OEH82952.1"/>
    </source>
</evidence>
<gene>
    <name evidence="1" type="ORF">BCR26_01375</name>
</gene>
<dbReference type="EMBL" id="MIEK01000012">
    <property type="protein sequence ID" value="OEH82952.1"/>
    <property type="molecule type" value="Genomic_DNA"/>
</dbReference>
<keyword evidence="2" id="KW-1185">Reference proteome</keyword>
<comment type="caution">
    <text evidence="1">The sequence shown here is derived from an EMBL/GenBank/DDBJ whole genome shotgun (WGS) entry which is preliminary data.</text>
</comment>
<dbReference type="OrthoDB" id="2207909at2"/>
<sequence length="457" mass="51198">MANVQKELDDYNKLSNESYQVESNNVQVGDRVVDDKYLVLDTIDTNKDTLKTESIPRKNSMQAMTVAEIKDEYKIEKRLEKVPGYPKSVVKKDITIVYAGTSSFKDWTTDFIEIGMNAKYENGAFSSALDYANEIERKYPKENGFTIGTTGHSLGGAEAIYVAVLLGYNAFTYGAAGSGLSDEQIKQYKGTIVNLFDTTDAVTSGVLTGGRKKIPFLSIGIDNPWWRTAGHSLDQFQVDKKGNYINKYGDIVVYSNLNGGISIEQTLLAQSIVENNIQMRRLDHYGVDKMGGKKEYQRLKKENEWLQTQIDSFTKLNVLRKKLTKSGGGLSGNEQIYLDDSQALTIVKLASSKFDMAMENVVKLYKDAVRELEEMWQEGRSTIQSNCPDLSYGEVLDAMQAMGCTEQTMVTIPSQEFQEKLSLAHRMSSKFSSLTKDITAKIGELVQRDQELARQLA</sequence>
<name>A0A1E5KYI7_9ENTE</name>
<proteinExistence type="predicted"/>
<dbReference type="Pfam" id="PF26363">
    <property type="entry name" value="Phospholipase-like"/>
    <property type="match status" value="1"/>
</dbReference>
<dbReference type="InterPro" id="IPR029058">
    <property type="entry name" value="AB_hydrolase_fold"/>
</dbReference>
<reference evidence="1 2" key="1">
    <citation type="submission" date="2016-09" db="EMBL/GenBank/DDBJ databases">
        <authorList>
            <person name="Capua I."/>
            <person name="De Benedictis P."/>
            <person name="Joannis T."/>
            <person name="Lombin L.H."/>
            <person name="Cattoli G."/>
        </authorList>
    </citation>
    <scope>NUCLEOTIDE SEQUENCE [LARGE SCALE GENOMIC DNA]</scope>
    <source>
        <strain evidence="1 2">LMG 25899</strain>
    </source>
</reference>